<comment type="caution">
    <text evidence="1">The sequence shown here is derived from an EMBL/GenBank/DDBJ whole genome shotgun (WGS) entry which is preliminary data.</text>
</comment>
<dbReference type="Proteomes" id="UP001069090">
    <property type="component" value="Unassembled WGS sequence"/>
</dbReference>
<reference evidence="1 2" key="1">
    <citation type="submission" date="2022-12" db="EMBL/GenBank/DDBJ databases">
        <title>Dasania phycosphaerae sp. nov., isolated from particulate material of the south coast of Korea.</title>
        <authorList>
            <person name="Jiang Y."/>
        </authorList>
    </citation>
    <scope>NUCLEOTIDE SEQUENCE [LARGE SCALE GENOMIC DNA]</scope>
    <source>
        <strain evidence="1 2">GY-19</strain>
    </source>
</reference>
<sequence>MTQDKTKLTAFTLKLSDDDRQTMKLVCAVDSAFKYQYQMFDAAVYWAIENKEKLVAIANPKDGDNRSYYVSDTADQIKVLEEQWNCNTTRALYTAVVTYLKFREAGLRVDDKMASKAS</sequence>
<dbReference type="AlphaFoldDB" id="A0A9J6RQY1"/>
<accession>A0A9J6RQY1</accession>
<name>A0A9J6RQY1_9GAMM</name>
<keyword evidence="2" id="KW-1185">Reference proteome</keyword>
<proteinExistence type="predicted"/>
<dbReference type="RefSeq" id="WP_268905221.1">
    <property type="nucleotide sequence ID" value="NZ_JAPTGG010000013.1"/>
</dbReference>
<gene>
    <name evidence="1" type="ORF">O0V09_15165</name>
</gene>
<evidence type="ECO:0000313" key="2">
    <source>
        <dbReference type="Proteomes" id="UP001069090"/>
    </source>
</evidence>
<evidence type="ECO:0000313" key="1">
    <source>
        <dbReference type="EMBL" id="MCZ0866551.1"/>
    </source>
</evidence>
<protein>
    <submittedName>
        <fullName evidence="1">Uncharacterized protein</fullName>
    </submittedName>
</protein>
<organism evidence="1 2">
    <name type="scientific">Dasania phycosphaerae</name>
    <dbReference type="NCBI Taxonomy" id="2950436"/>
    <lineage>
        <taxon>Bacteria</taxon>
        <taxon>Pseudomonadati</taxon>
        <taxon>Pseudomonadota</taxon>
        <taxon>Gammaproteobacteria</taxon>
        <taxon>Cellvibrionales</taxon>
        <taxon>Spongiibacteraceae</taxon>
        <taxon>Dasania</taxon>
    </lineage>
</organism>
<dbReference type="EMBL" id="JAPTGG010000013">
    <property type="protein sequence ID" value="MCZ0866551.1"/>
    <property type="molecule type" value="Genomic_DNA"/>
</dbReference>